<accession>A0ABX2C8U1</accession>
<dbReference type="Pfam" id="PF10098">
    <property type="entry name" value="DUF2336"/>
    <property type="match status" value="1"/>
</dbReference>
<sequence>MPNSVLHQLEDILASRYVSRRAEILERVTDLFVVGSGKFNEEHVDLFDHVLFKLLDNVAIAARAELGSRLAVLPDAPPRLIKHLAADETIAVAGPVLRQSDRLDENTLVAAAQTRGQEHLLAISGRKTLTESVTDVLVDRGDQAVVSNTANNDGARFSNHGFSGLVTKASDDPGLALKLWSRPDSPREVLVRLFVEASDAVRNQLASADAARSEIVELAVAQASGHLQAAARTRSNDFDNAKAYVEQLYATGQLHEAQLHGFAKEGSFDKVTLALSLMCKLPLDMVERAFVRKQPDQLLVLAKALDLSWVTTTTLLFMQAHVSGSARPQLDQHLASFTQMQPRMAQSMLQSYRTRQRAAE</sequence>
<dbReference type="EMBL" id="JABFDN010000001">
    <property type="protein sequence ID" value="NPU64686.1"/>
    <property type="molecule type" value="Genomic_DNA"/>
</dbReference>
<evidence type="ECO:0000313" key="1">
    <source>
        <dbReference type="EMBL" id="NPU64686.1"/>
    </source>
</evidence>
<organism evidence="1 2">
    <name type="scientific">Bradyrhizobium aeschynomenes</name>
    <dbReference type="NCBI Taxonomy" id="2734909"/>
    <lineage>
        <taxon>Bacteria</taxon>
        <taxon>Pseudomonadati</taxon>
        <taxon>Pseudomonadota</taxon>
        <taxon>Alphaproteobacteria</taxon>
        <taxon>Hyphomicrobiales</taxon>
        <taxon>Nitrobacteraceae</taxon>
        <taxon>Bradyrhizobium</taxon>
    </lineage>
</organism>
<proteinExistence type="predicted"/>
<evidence type="ECO:0000313" key="2">
    <source>
        <dbReference type="Proteomes" id="UP000886476"/>
    </source>
</evidence>
<dbReference type="InterPro" id="IPR019285">
    <property type="entry name" value="DUF2336"/>
</dbReference>
<reference evidence="1" key="1">
    <citation type="submission" date="2020-05" db="EMBL/GenBank/DDBJ databases">
        <title>Nod-independent and nitrogen-fixing Bradyrhizobium aeschynomene sp. nov. isolated from nodules of Aeschynomene indica.</title>
        <authorList>
            <person name="Zhang Z."/>
        </authorList>
    </citation>
    <scope>NUCLEOTIDE SEQUENCE</scope>
    <source>
        <strain evidence="1">83012</strain>
    </source>
</reference>
<name>A0ABX2C8U1_9BRAD</name>
<protein>
    <submittedName>
        <fullName evidence="1">DUF2336 domain-containing protein</fullName>
    </submittedName>
</protein>
<comment type="caution">
    <text evidence="1">The sequence shown here is derived from an EMBL/GenBank/DDBJ whole genome shotgun (WGS) entry which is preliminary data.</text>
</comment>
<keyword evidence="2" id="KW-1185">Reference proteome</keyword>
<dbReference type="RefSeq" id="WP_172109716.1">
    <property type="nucleotide sequence ID" value="NZ_JABFDN010000001.1"/>
</dbReference>
<gene>
    <name evidence="1" type="ORF">HL667_06725</name>
</gene>
<dbReference type="Proteomes" id="UP000886476">
    <property type="component" value="Unassembled WGS sequence"/>
</dbReference>